<evidence type="ECO:0000256" key="11">
    <source>
        <dbReference type="SAM" id="SignalP"/>
    </source>
</evidence>
<keyword evidence="5" id="KW-1134">Transmembrane beta strand</keyword>
<dbReference type="SUPFAM" id="SSF101967">
    <property type="entry name" value="Adhesin YadA, collagen-binding domain"/>
    <property type="match status" value="1"/>
</dbReference>
<evidence type="ECO:0000256" key="9">
    <source>
        <dbReference type="ARBA" id="ARBA00023136"/>
    </source>
</evidence>
<keyword evidence="4" id="KW-0813">Transport</keyword>
<keyword evidence="8" id="KW-0653">Protein transport</keyword>
<dbReference type="Proteomes" id="UP000009284">
    <property type="component" value="Chromosome"/>
</dbReference>
<evidence type="ECO:0000256" key="10">
    <source>
        <dbReference type="ARBA" id="ARBA00023237"/>
    </source>
</evidence>
<dbReference type="Gene3D" id="3.30.1300.30">
    <property type="entry name" value="GSPII I/J protein-like"/>
    <property type="match status" value="1"/>
</dbReference>
<evidence type="ECO:0000256" key="8">
    <source>
        <dbReference type="ARBA" id="ARBA00022927"/>
    </source>
</evidence>
<organism evidence="14 15">
    <name type="scientific">Taylorella asinigenitalis (strain MCE3)</name>
    <dbReference type="NCBI Taxonomy" id="1008459"/>
    <lineage>
        <taxon>Bacteria</taxon>
        <taxon>Pseudomonadati</taxon>
        <taxon>Pseudomonadota</taxon>
        <taxon>Betaproteobacteria</taxon>
        <taxon>Burkholderiales</taxon>
        <taxon>Alcaligenaceae</taxon>
        <taxon>Taylorella</taxon>
    </lineage>
</organism>
<dbReference type="GO" id="GO:0009986">
    <property type="term" value="C:cell surface"/>
    <property type="evidence" value="ECO:0007669"/>
    <property type="project" value="UniProtKB-SubCell"/>
</dbReference>
<reference key="1">
    <citation type="submission" date="2011-09" db="EMBL/GenBank/DDBJ databases">
        <title>Genomic characterization of the Taylorella genus.</title>
        <authorList>
            <person name="Hebert L."/>
            <person name="Moumen B."/>
            <person name="Pons N."/>
            <person name="Duquesne F."/>
            <person name="Breuil M.-F."/>
            <person name="Goux D."/>
            <person name="Batto J.-M."/>
            <person name="Renault P."/>
            <person name="Laugier C."/>
            <person name="Petry S."/>
        </authorList>
    </citation>
    <scope>NUCLEOTIDE SEQUENCE</scope>
    <source>
        <strain>MCE3</strain>
    </source>
</reference>
<dbReference type="RefSeq" id="WP_014111984.1">
    <property type="nucleotide sequence ID" value="NC_016043.1"/>
</dbReference>
<dbReference type="InterPro" id="IPR008635">
    <property type="entry name" value="Coiled_stalk_dom"/>
</dbReference>
<keyword evidence="7 11" id="KW-0732">Signal</keyword>
<dbReference type="GO" id="GO:0015031">
    <property type="term" value="P:protein transport"/>
    <property type="evidence" value="ECO:0007669"/>
    <property type="project" value="UniProtKB-KW"/>
</dbReference>
<comment type="subcellular location">
    <subcellularLocation>
        <location evidence="2">Cell outer membrane</location>
    </subcellularLocation>
    <subcellularLocation>
        <location evidence="1">Cell surface</location>
    </subcellularLocation>
</comment>
<dbReference type="Pfam" id="PF03895">
    <property type="entry name" value="YadA_anchor"/>
    <property type="match status" value="1"/>
</dbReference>
<dbReference type="Gene3D" id="1.20.5.340">
    <property type="match status" value="1"/>
</dbReference>
<dbReference type="SUPFAM" id="SSF54523">
    <property type="entry name" value="Pili subunits"/>
    <property type="match status" value="1"/>
</dbReference>
<proteinExistence type="inferred from homology"/>
<feature type="signal peptide" evidence="11">
    <location>
        <begin position="1"/>
        <end position="24"/>
    </location>
</feature>
<dbReference type="Gene3D" id="1.20.5.170">
    <property type="match status" value="1"/>
</dbReference>
<feature type="domain" description="Trimeric autotransporter adhesin YadA-like C-terminal membrane anchor" evidence="12">
    <location>
        <begin position="369"/>
        <end position="429"/>
    </location>
</feature>
<evidence type="ECO:0000259" key="13">
    <source>
        <dbReference type="Pfam" id="PF05662"/>
    </source>
</evidence>
<evidence type="ECO:0000256" key="4">
    <source>
        <dbReference type="ARBA" id="ARBA00022448"/>
    </source>
</evidence>
<dbReference type="AlphaFoldDB" id="G4QA17"/>
<feature type="domain" description="Trimeric autotransporter adhesin YadA-like stalk" evidence="13">
    <location>
        <begin position="303"/>
        <end position="341"/>
    </location>
</feature>
<evidence type="ECO:0000256" key="3">
    <source>
        <dbReference type="ARBA" id="ARBA00005848"/>
    </source>
</evidence>
<accession>G4QA17</accession>
<evidence type="ECO:0008006" key="16">
    <source>
        <dbReference type="Google" id="ProtNLM"/>
    </source>
</evidence>
<dbReference type="GO" id="GO:0009279">
    <property type="term" value="C:cell outer membrane"/>
    <property type="evidence" value="ECO:0007669"/>
    <property type="project" value="UniProtKB-SubCell"/>
</dbReference>
<dbReference type="eggNOG" id="COG5295">
    <property type="taxonomic scope" value="Bacteria"/>
</dbReference>
<dbReference type="InterPro" id="IPR045584">
    <property type="entry name" value="Pilin-like"/>
</dbReference>
<dbReference type="Pfam" id="PF05662">
    <property type="entry name" value="YadA_stalk"/>
    <property type="match status" value="1"/>
</dbReference>
<dbReference type="InterPro" id="IPR011049">
    <property type="entry name" value="Serralysin-like_metalloprot_C"/>
</dbReference>
<evidence type="ECO:0000313" key="14">
    <source>
        <dbReference type="EMBL" id="AEP37090.1"/>
    </source>
</evidence>
<sequence length="429" mass="45317">MKFFKLKTTLSITLFAFTPTIGHAGLFTTVHEIDKPQITFYYDCTDSEISARNQKPNFSSCKLANFYEEREGATSDAPTKTIIALGKVRSSAAESGAISGGEISATTSELSATVAEHEDKLADLIKDLEKTNDTVTKVKTKLDTASDSLKESKTELSNISTKVGKNEDGIKKLNFEIDKSNDKIADLKTNLTKNTSAVEKMGAKVEKAVSDVKDLGIKVKTNADAIKATDTKVAKNLEGIATNKEAIAKNTSSIKATNDKIGNLIESLKAPTFEGKVTANGGIAVSKEFKVSSATEVSMGGNRVQNVADAVDNTDAVNLGQLKAESSRIFSNLDKKFSASTKKLSEDLEALKKESRAGSASAMATASLPQAWTPDQIGVGLGVATYRGAFGYSLGVSAMSGDEAWVGKASVSGDSKGGFGGSLGMMFSF</sequence>
<dbReference type="KEGG" id="tas:TASI_1349"/>
<dbReference type="SUPFAM" id="SSF57997">
    <property type="entry name" value="Tropomyosin"/>
    <property type="match status" value="1"/>
</dbReference>
<keyword evidence="15" id="KW-1185">Reference proteome</keyword>
<feature type="chain" id="PRO_5003467642" description="Trimeric autotransporter adhesin YadA-like C-terminal membrane anchor domain-containing protein" evidence="11">
    <location>
        <begin position="25"/>
        <end position="429"/>
    </location>
</feature>
<name>G4QA17_TAYAM</name>
<keyword evidence="10" id="KW-0998">Cell outer membrane</keyword>
<evidence type="ECO:0000256" key="6">
    <source>
        <dbReference type="ARBA" id="ARBA00022692"/>
    </source>
</evidence>
<evidence type="ECO:0000256" key="5">
    <source>
        <dbReference type="ARBA" id="ARBA00022452"/>
    </source>
</evidence>
<dbReference type="STRING" id="1008459.TASI_1349"/>
<dbReference type="InterPro" id="IPR005594">
    <property type="entry name" value="YadA_C"/>
</dbReference>
<evidence type="ECO:0000259" key="12">
    <source>
        <dbReference type="Pfam" id="PF03895"/>
    </source>
</evidence>
<reference evidence="14 15" key="2">
    <citation type="journal article" date="2012" name="PLoS ONE">
        <title>Genomic characterization of the taylorella genus.</title>
        <authorList>
            <person name="Hebert L."/>
            <person name="Moumen B."/>
            <person name="Pons N."/>
            <person name="Duquesne F."/>
            <person name="Breuil M.F."/>
            <person name="Goux D."/>
            <person name="Batto J.M."/>
            <person name="Laugier C."/>
            <person name="Renault P."/>
            <person name="Petry S."/>
        </authorList>
    </citation>
    <scope>NUCLEOTIDE SEQUENCE [LARGE SCALE GENOMIC DNA]</scope>
    <source>
        <strain evidence="14 15">MCE3</strain>
    </source>
</reference>
<evidence type="ECO:0000256" key="1">
    <source>
        <dbReference type="ARBA" id="ARBA00004241"/>
    </source>
</evidence>
<evidence type="ECO:0000313" key="15">
    <source>
        <dbReference type="Proteomes" id="UP000009284"/>
    </source>
</evidence>
<keyword evidence="9" id="KW-0472">Membrane</keyword>
<protein>
    <recommendedName>
        <fullName evidence="16">Trimeric autotransporter adhesin YadA-like C-terminal membrane anchor domain-containing protein</fullName>
    </recommendedName>
</protein>
<dbReference type="EMBL" id="CP003059">
    <property type="protein sequence ID" value="AEP37090.1"/>
    <property type="molecule type" value="Genomic_DNA"/>
</dbReference>
<gene>
    <name evidence="14" type="ordered locus">TASI_1349</name>
</gene>
<evidence type="ECO:0000256" key="2">
    <source>
        <dbReference type="ARBA" id="ARBA00004442"/>
    </source>
</evidence>
<dbReference type="HOGENOM" id="CLU_558881_0_0_4"/>
<keyword evidence="6" id="KW-0812">Transmembrane</keyword>
<evidence type="ECO:0000256" key="7">
    <source>
        <dbReference type="ARBA" id="ARBA00022729"/>
    </source>
</evidence>
<comment type="similarity">
    <text evidence="3">Belongs to the autotransporter-2 (AT-2) (TC 1.B.40) family.</text>
</comment>
<dbReference type="OrthoDB" id="1632057at2"/>